<feature type="compositionally biased region" description="Polar residues" evidence="1">
    <location>
        <begin position="28"/>
        <end position="39"/>
    </location>
</feature>
<feature type="region of interest" description="Disordered" evidence="1">
    <location>
        <begin position="416"/>
        <end position="452"/>
    </location>
</feature>
<feature type="region of interest" description="Disordered" evidence="1">
    <location>
        <begin position="1"/>
        <end position="60"/>
    </location>
</feature>
<feature type="compositionally biased region" description="Polar residues" evidence="1">
    <location>
        <begin position="212"/>
        <end position="225"/>
    </location>
</feature>
<feature type="compositionally biased region" description="Basic residues" evidence="1">
    <location>
        <begin position="1"/>
        <end position="11"/>
    </location>
</feature>
<feature type="region of interest" description="Disordered" evidence="1">
    <location>
        <begin position="336"/>
        <end position="356"/>
    </location>
</feature>
<name>A0ABM0LU90_SACKO</name>
<keyword evidence="2" id="KW-1185">Reference proteome</keyword>
<dbReference type="Proteomes" id="UP000694865">
    <property type="component" value="Unplaced"/>
</dbReference>
<protein>
    <submittedName>
        <fullName evidence="3">Uncharacterized protein LOC102804023</fullName>
    </submittedName>
</protein>
<evidence type="ECO:0000256" key="1">
    <source>
        <dbReference type="SAM" id="MobiDB-lite"/>
    </source>
</evidence>
<sequence>MSSKQMNKRHVVSRDAKPRGRKLVFCGTNRSPLNRNSTDGYRKVQRRKRWQNSSQTREPEHIIKKCNKRKVVVIEDSDDIMKKVMSGIESIRKTVDTNSPSMPPRKRRASPDLGPLAGWLRVEDTVKSSSKLPKRPSAKSAPKTDEDSGKNYKYRSILVKNRGAKPYERPSDGRSTKGLSPTSPSRQEPTTSSHPTRELEDPLPVSVEETVDTPSGDTPPTSVVTHDNGITMPYEQFKQLHEQNQQRYFHEYHIQQSLLCPQQLRHQMEALRYEYIRDSKNNTAPLQIIHGSQCSVCSVIVKQRPHLIGCHPLDASVGYREENYLKRRHLELERINPERQRRQEEPPTKTLVNGKGQNIFNGSRLNSLVDTETYTQAFISKSRAEHVLSPESRDVTSCLERETSNDLFCDKQYKERVQSSSSANVVTKHTVSSEGESECGYDNQEDPDELFL</sequence>
<feature type="compositionally biased region" description="Polar residues" evidence="1">
    <location>
        <begin position="177"/>
        <end position="194"/>
    </location>
</feature>
<dbReference type="GeneID" id="102804023"/>
<feature type="compositionally biased region" description="Basic and acidic residues" evidence="1">
    <location>
        <begin position="165"/>
        <end position="175"/>
    </location>
</feature>
<proteinExistence type="predicted"/>
<evidence type="ECO:0000313" key="2">
    <source>
        <dbReference type="Proteomes" id="UP000694865"/>
    </source>
</evidence>
<feature type="region of interest" description="Disordered" evidence="1">
    <location>
        <begin position="94"/>
        <end position="227"/>
    </location>
</feature>
<organism evidence="2 3">
    <name type="scientific">Saccoglossus kowalevskii</name>
    <name type="common">Acorn worm</name>
    <dbReference type="NCBI Taxonomy" id="10224"/>
    <lineage>
        <taxon>Eukaryota</taxon>
        <taxon>Metazoa</taxon>
        <taxon>Hemichordata</taxon>
        <taxon>Enteropneusta</taxon>
        <taxon>Harrimaniidae</taxon>
        <taxon>Saccoglossus</taxon>
    </lineage>
</organism>
<evidence type="ECO:0000313" key="3">
    <source>
        <dbReference type="RefSeq" id="XP_006811331.1"/>
    </source>
</evidence>
<dbReference type="RefSeq" id="XP_006811331.1">
    <property type="nucleotide sequence ID" value="XM_006811268.1"/>
</dbReference>
<feature type="compositionally biased region" description="Basic and acidic residues" evidence="1">
    <location>
        <begin position="336"/>
        <end position="347"/>
    </location>
</feature>
<reference evidence="3" key="1">
    <citation type="submission" date="2025-08" db="UniProtKB">
        <authorList>
            <consortium name="RefSeq"/>
        </authorList>
    </citation>
    <scope>IDENTIFICATION</scope>
    <source>
        <tissue evidence="3">Testes</tissue>
    </source>
</reference>
<gene>
    <name evidence="3" type="primary">LOC102804023</name>
</gene>
<accession>A0ABM0LU90</accession>
<feature type="compositionally biased region" description="Acidic residues" evidence="1">
    <location>
        <begin position="435"/>
        <end position="452"/>
    </location>
</feature>
<feature type="compositionally biased region" description="Polar residues" evidence="1">
    <location>
        <begin position="418"/>
        <end position="434"/>
    </location>
</feature>